<evidence type="ECO:0000313" key="2">
    <source>
        <dbReference type="Proteomes" id="UP001177021"/>
    </source>
</evidence>
<dbReference type="Proteomes" id="UP001177021">
    <property type="component" value="Unassembled WGS sequence"/>
</dbReference>
<proteinExistence type="predicted"/>
<name>A0ACB0KG36_TRIPR</name>
<evidence type="ECO:0000313" key="1">
    <source>
        <dbReference type="EMBL" id="CAJ2655328.1"/>
    </source>
</evidence>
<keyword evidence="2" id="KW-1185">Reference proteome</keyword>
<accession>A0ACB0KG36</accession>
<dbReference type="EMBL" id="CASHSV030000206">
    <property type="protein sequence ID" value="CAJ2655328.1"/>
    <property type="molecule type" value="Genomic_DNA"/>
</dbReference>
<gene>
    <name evidence="1" type="ORF">MILVUS5_LOCUS22281</name>
</gene>
<protein>
    <submittedName>
        <fullName evidence="1">Uncharacterized protein</fullName>
    </submittedName>
</protein>
<sequence length="106" mass="12142">MQKSASAAKTNFTCAFCEENVDYPVTRYRLELRVRDATDSTIFVLFDDLAEQIAQIKLVDLTSALENETENVVAIPHQLQRIIGTTYIFQIKMKSYFEGVEDRVSQ</sequence>
<comment type="caution">
    <text evidence="1">The sequence shown here is derived from an EMBL/GenBank/DDBJ whole genome shotgun (WGS) entry which is preliminary data.</text>
</comment>
<organism evidence="1 2">
    <name type="scientific">Trifolium pratense</name>
    <name type="common">Red clover</name>
    <dbReference type="NCBI Taxonomy" id="57577"/>
    <lineage>
        <taxon>Eukaryota</taxon>
        <taxon>Viridiplantae</taxon>
        <taxon>Streptophyta</taxon>
        <taxon>Embryophyta</taxon>
        <taxon>Tracheophyta</taxon>
        <taxon>Spermatophyta</taxon>
        <taxon>Magnoliopsida</taxon>
        <taxon>eudicotyledons</taxon>
        <taxon>Gunneridae</taxon>
        <taxon>Pentapetalae</taxon>
        <taxon>rosids</taxon>
        <taxon>fabids</taxon>
        <taxon>Fabales</taxon>
        <taxon>Fabaceae</taxon>
        <taxon>Papilionoideae</taxon>
        <taxon>50 kb inversion clade</taxon>
        <taxon>NPAAA clade</taxon>
        <taxon>Hologalegina</taxon>
        <taxon>IRL clade</taxon>
        <taxon>Trifolieae</taxon>
        <taxon>Trifolium</taxon>
    </lineage>
</organism>
<reference evidence="1" key="1">
    <citation type="submission" date="2023-10" db="EMBL/GenBank/DDBJ databases">
        <authorList>
            <person name="Rodriguez Cubillos JULIANA M."/>
            <person name="De Vega J."/>
        </authorList>
    </citation>
    <scope>NUCLEOTIDE SEQUENCE</scope>
</reference>